<dbReference type="GO" id="GO:0005524">
    <property type="term" value="F:ATP binding"/>
    <property type="evidence" value="ECO:0007669"/>
    <property type="project" value="UniProtKB-KW"/>
</dbReference>
<dbReference type="GO" id="GO:0007131">
    <property type="term" value="P:reciprocal meiotic recombination"/>
    <property type="evidence" value="ECO:0007669"/>
    <property type="project" value="TreeGrafter"/>
</dbReference>
<dbReference type="InterPro" id="IPR003960">
    <property type="entry name" value="ATPase_AAA_CS"/>
</dbReference>
<evidence type="ECO:0000256" key="2">
    <source>
        <dbReference type="ARBA" id="ARBA00022741"/>
    </source>
</evidence>
<dbReference type="GO" id="GO:0051598">
    <property type="term" value="P:meiotic recombination checkpoint signaling"/>
    <property type="evidence" value="ECO:0007669"/>
    <property type="project" value="TreeGrafter"/>
</dbReference>
<evidence type="ECO:0000256" key="1">
    <source>
        <dbReference type="ARBA" id="ARBA00007271"/>
    </source>
</evidence>
<dbReference type="PANTHER" id="PTHR45991:SF1">
    <property type="entry name" value="PACHYTENE CHECKPOINT PROTEIN 2 HOMOLOG"/>
    <property type="match status" value="1"/>
</dbReference>
<dbReference type="Gene3D" id="3.40.50.300">
    <property type="entry name" value="P-loop containing nucleotide triphosphate hydrolases"/>
    <property type="match status" value="1"/>
</dbReference>
<evidence type="ECO:0000256" key="3">
    <source>
        <dbReference type="ARBA" id="ARBA00022840"/>
    </source>
</evidence>
<evidence type="ECO:0000256" key="5">
    <source>
        <dbReference type="RuleBase" id="RU003651"/>
    </source>
</evidence>
<dbReference type="GO" id="GO:0016887">
    <property type="term" value="F:ATP hydrolysis activity"/>
    <property type="evidence" value="ECO:0007669"/>
    <property type="project" value="InterPro"/>
</dbReference>
<dbReference type="InterPro" id="IPR027417">
    <property type="entry name" value="P-loop_NTPase"/>
</dbReference>
<organism evidence="7 8">
    <name type="scientific">Rhizodiscina lignyota</name>
    <dbReference type="NCBI Taxonomy" id="1504668"/>
    <lineage>
        <taxon>Eukaryota</taxon>
        <taxon>Fungi</taxon>
        <taxon>Dikarya</taxon>
        <taxon>Ascomycota</taxon>
        <taxon>Pezizomycotina</taxon>
        <taxon>Dothideomycetes</taxon>
        <taxon>Pleosporomycetidae</taxon>
        <taxon>Aulographales</taxon>
        <taxon>Rhizodiscinaceae</taxon>
        <taxon>Rhizodiscina</taxon>
    </lineage>
</organism>
<dbReference type="PROSITE" id="PS00674">
    <property type="entry name" value="AAA"/>
    <property type="match status" value="1"/>
</dbReference>
<dbReference type="InterPro" id="IPR003959">
    <property type="entry name" value="ATPase_AAA_core"/>
</dbReference>
<keyword evidence="2 5" id="KW-0547">Nucleotide-binding</keyword>
<evidence type="ECO:0000259" key="6">
    <source>
        <dbReference type="SMART" id="SM00382"/>
    </source>
</evidence>
<dbReference type="SMART" id="SM00382">
    <property type="entry name" value="AAA"/>
    <property type="match status" value="1"/>
</dbReference>
<dbReference type="GO" id="GO:0005694">
    <property type="term" value="C:chromosome"/>
    <property type="evidence" value="ECO:0007669"/>
    <property type="project" value="TreeGrafter"/>
</dbReference>
<dbReference type="Proteomes" id="UP000799772">
    <property type="component" value="Unassembled WGS sequence"/>
</dbReference>
<comment type="similarity">
    <text evidence="1">Belongs to the AAA ATPase family. PCH2 subfamily.</text>
</comment>
<evidence type="ECO:0000313" key="7">
    <source>
        <dbReference type="EMBL" id="KAF2094160.1"/>
    </source>
</evidence>
<dbReference type="GO" id="GO:0005634">
    <property type="term" value="C:nucleus"/>
    <property type="evidence" value="ECO:0007669"/>
    <property type="project" value="TreeGrafter"/>
</dbReference>
<evidence type="ECO:0000313" key="8">
    <source>
        <dbReference type="Proteomes" id="UP000799772"/>
    </source>
</evidence>
<dbReference type="InterPro" id="IPR058249">
    <property type="entry name" value="Pch2_C"/>
</dbReference>
<protein>
    <submittedName>
        <fullName evidence="7">Thyroid receptor-interacting protein 13</fullName>
    </submittedName>
</protein>
<sequence>MLNHNGVVLLHGPPGSGKTTLCKALAQKVTIRQSKSFTGGRLVEVNCQELLSRWFGESAKRLSKLFDDIATMAEEDDGENLVCVLFDEVETLARARELTGDTPDAMRVTNQLLTCLSNIKEKPNILVLCTSNLFGVLDKAFLDRCDVVQEIPGPGQGAAYVIFAQCLNTLLDIGQVVFPDLCDVHYVENCGSCKRRLQPRFPNPSEVRVRFRDLLSTPQNYLWRIAEASVGLSGRNMRRLPVQALTKYTYITPRTVQEALSALHRLVTEEKIKPTL</sequence>
<keyword evidence="7" id="KW-0675">Receptor</keyword>
<name>A0A9P4I378_9PEZI</name>
<keyword evidence="4" id="KW-0469">Meiosis</keyword>
<dbReference type="Pfam" id="PF00004">
    <property type="entry name" value="AAA"/>
    <property type="match status" value="1"/>
</dbReference>
<dbReference type="InterPro" id="IPR003593">
    <property type="entry name" value="AAA+_ATPase"/>
</dbReference>
<evidence type="ECO:0000256" key="4">
    <source>
        <dbReference type="ARBA" id="ARBA00023254"/>
    </source>
</evidence>
<dbReference type="PANTHER" id="PTHR45991">
    <property type="entry name" value="PACHYTENE CHECKPOINT PROTEIN 2"/>
    <property type="match status" value="1"/>
</dbReference>
<dbReference type="OrthoDB" id="5925at2759"/>
<feature type="domain" description="AAA+ ATPase" evidence="6">
    <location>
        <begin position="4"/>
        <end position="153"/>
    </location>
</feature>
<comment type="caution">
    <text evidence="7">The sequence shown here is derived from an EMBL/GenBank/DDBJ whole genome shotgun (WGS) entry which is preliminary data.</text>
</comment>
<dbReference type="Pfam" id="PF23242">
    <property type="entry name" value="AAA_lid_TRIP13_C"/>
    <property type="match status" value="1"/>
</dbReference>
<proteinExistence type="inferred from homology"/>
<keyword evidence="8" id="KW-1185">Reference proteome</keyword>
<reference evidence="7" key="1">
    <citation type="journal article" date="2020" name="Stud. Mycol.">
        <title>101 Dothideomycetes genomes: a test case for predicting lifestyles and emergence of pathogens.</title>
        <authorList>
            <person name="Haridas S."/>
            <person name="Albert R."/>
            <person name="Binder M."/>
            <person name="Bloem J."/>
            <person name="Labutti K."/>
            <person name="Salamov A."/>
            <person name="Andreopoulos B."/>
            <person name="Baker S."/>
            <person name="Barry K."/>
            <person name="Bills G."/>
            <person name="Bluhm B."/>
            <person name="Cannon C."/>
            <person name="Castanera R."/>
            <person name="Culley D."/>
            <person name="Daum C."/>
            <person name="Ezra D."/>
            <person name="Gonzalez J."/>
            <person name="Henrissat B."/>
            <person name="Kuo A."/>
            <person name="Liang C."/>
            <person name="Lipzen A."/>
            <person name="Lutzoni F."/>
            <person name="Magnuson J."/>
            <person name="Mondo S."/>
            <person name="Nolan M."/>
            <person name="Ohm R."/>
            <person name="Pangilinan J."/>
            <person name="Park H.-J."/>
            <person name="Ramirez L."/>
            <person name="Alfaro M."/>
            <person name="Sun H."/>
            <person name="Tritt A."/>
            <person name="Yoshinaga Y."/>
            <person name="Zwiers L.-H."/>
            <person name="Turgeon B."/>
            <person name="Goodwin S."/>
            <person name="Spatafora J."/>
            <person name="Crous P."/>
            <person name="Grigoriev I."/>
        </authorList>
    </citation>
    <scope>NUCLEOTIDE SEQUENCE</scope>
    <source>
        <strain evidence="7">CBS 133067</strain>
    </source>
</reference>
<dbReference type="EMBL" id="ML978135">
    <property type="protein sequence ID" value="KAF2094160.1"/>
    <property type="molecule type" value="Genomic_DNA"/>
</dbReference>
<dbReference type="AlphaFoldDB" id="A0A9P4I378"/>
<accession>A0A9P4I378</accession>
<gene>
    <name evidence="7" type="ORF">NA57DRAFT_46894</name>
</gene>
<keyword evidence="3 5" id="KW-0067">ATP-binding</keyword>
<dbReference type="SUPFAM" id="SSF52540">
    <property type="entry name" value="P-loop containing nucleoside triphosphate hydrolases"/>
    <property type="match status" value="1"/>
</dbReference>
<dbReference type="InterPro" id="IPR044539">
    <property type="entry name" value="Pch2-like"/>
</dbReference>